<dbReference type="AlphaFoldDB" id="A0A7M7NPE0"/>
<feature type="region of interest" description="Disordered" evidence="1">
    <location>
        <begin position="172"/>
        <end position="235"/>
    </location>
</feature>
<dbReference type="InParanoid" id="A0A7M7NPE0"/>
<dbReference type="GeneID" id="115918574"/>
<dbReference type="Proteomes" id="UP000007110">
    <property type="component" value="Unassembled WGS sequence"/>
</dbReference>
<feature type="region of interest" description="Disordered" evidence="1">
    <location>
        <begin position="321"/>
        <end position="340"/>
    </location>
</feature>
<evidence type="ECO:0000256" key="1">
    <source>
        <dbReference type="SAM" id="MobiDB-lite"/>
    </source>
</evidence>
<organism evidence="2 3">
    <name type="scientific">Strongylocentrotus purpuratus</name>
    <name type="common">Purple sea urchin</name>
    <dbReference type="NCBI Taxonomy" id="7668"/>
    <lineage>
        <taxon>Eukaryota</taxon>
        <taxon>Metazoa</taxon>
        <taxon>Echinodermata</taxon>
        <taxon>Eleutherozoa</taxon>
        <taxon>Echinozoa</taxon>
        <taxon>Echinoidea</taxon>
        <taxon>Euechinoidea</taxon>
        <taxon>Echinacea</taxon>
        <taxon>Camarodonta</taxon>
        <taxon>Echinidea</taxon>
        <taxon>Strongylocentrotidae</taxon>
        <taxon>Strongylocentrotus</taxon>
    </lineage>
</organism>
<dbReference type="KEGG" id="spu:115918574"/>
<accession>A0A7M7NPE0</accession>
<feature type="compositionally biased region" description="Polar residues" evidence="1">
    <location>
        <begin position="63"/>
        <end position="77"/>
    </location>
</feature>
<protein>
    <submittedName>
        <fullName evidence="2">Uncharacterized protein</fullName>
    </submittedName>
</protein>
<reference evidence="2" key="2">
    <citation type="submission" date="2021-01" db="UniProtKB">
        <authorList>
            <consortium name="EnsemblMetazoa"/>
        </authorList>
    </citation>
    <scope>IDENTIFICATION</scope>
</reference>
<dbReference type="RefSeq" id="XP_030839272.1">
    <property type="nucleotide sequence ID" value="XM_030983412.1"/>
</dbReference>
<feature type="compositionally biased region" description="Basic and acidic residues" evidence="1">
    <location>
        <begin position="183"/>
        <end position="197"/>
    </location>
</feature>
<feature type="region of interest" description="Disordered" evidence="1">
    <location>
        <begin position="53"/>
        <end position="79"/>
    </location>
</feature>
<name>A0A7M7NPE0_STRPU</name>
<keyword evidence="3" id="KW-1185">Reference proteome</keyword>
<evidence type="ECO:0000313" key="3">
    <source>
        <dbReference type="Proteomes" id="UP000007110"/>
    </source>
</evidence>
<proteinExistence type="predicted"/>
<evidence type="ECO:0000313" key="2">
    <source>
        <dbReference type="EnsemblMetazoa" id="XP_030839272"/>
    </source>
</evidence>
<reference evidence="3" key="1">
    <citation type="submission" date="2015-02" db="EMBL/GenBank/DDBJ databases">
        <title>Genome sequencing for Strongylocentrotus purpuratus.</title>
        <authorList>
            <person name="Murali S."/>
            <person name="Liu Y."/>
            <person name="Vee V."/>
            <person name="English A."/>
            <person name="Wang M."/>
            <person name="Skinner E."/>
            <person name="Han Y."/>
            <person name="Muzny D.M."/>
            <person name="Worley K.C."/>
            <person name="Gibbs R.A."/>
        </authorList>
    </citation>
    <scope>NUCLEOTIDE SEQUENCE</scope>
</reference>
<dbReference type="EnsemblMetazoa" id="XM_030983412">
    <property type="protein sequence ID" value="XP_030839272"/>
    <property type="gene ID" value="LOC115918574"/>
</dbReference>
<sequence>MLQNAFNRANRRPIFLNVQLQSNGIMDYPFAGRIMLSVRKRNVRNRARESLFIDGRLPREPSGTRTQPSHDGTSGIQPTEDPLINTIHFNDGESQPHIFNTPAQHAQDNIDSFQSSNTTITPFPSLQLPIPHRENHYQITENESNAYYSTMGSGVSNGNSTMQIDANIGRDENTYEPENSQENIHDQKQTSDYRTEIRSMSNRPLPHRPISYGVNEGPSLPPRRNLETRPSNTGQNTFTRFDDKCLQVCALDYTTLPYDDPSGLSVTSKRHALQYNTSSHDKDQTPGKGTRAQKGGDDYPCTGATSRASDNHGYYSVDDLDDEGGFNGKSIQPQFSKPDPFYHCLEDDQQMGRDREDLLKSESDNGDFSHTDMMVENILYHPLNT</sequence>
<feature type="region of interest" description="Disordered" evidence="1">
    <location>
        <begin position="275"/>
        <end position="314"/>
    </location>
</feature>